<evidence type="ECO:0000259" key="1">
    <source>
        <dbReference type="Pfam" id="PF13649"/>
    </source>
</evidence>
<keyword evidence="2" id="KW-0808">Transferase</keyword>
<dbReference type="SUPFAM" id="SSF53335">
    <property type="entry name" value="S-adenosyl-L-methionine-dependent methyltransferases"/>
    <property type="match status" value="1"/>
</dbReference>
<dbReference type="EMBL" id="JAJLJH010000003">
    <property type="protein sequence ID" value="MCK9686685.1"/>
    <property type="molecule type" value="Genomic_DNA"/>
</dbReference>
<dbReference type="Gene3D" id="3.40.50.150">
    <property type="entry name" value="Vaccinia Virus protein VP39"/>
    <property type="match status" value="1"/>
</dbReference>
<dbReference type="AlphaFoldDB" id="A0A9X1YJS2"/>
<proteinExistence type="predicted"/>
<dbReference type="RefSeq" id="WP_275682728.1">
    <property type="nucleotide sequence ID" value="NZ_JAJLJH010000003.1"/>
</dbReference>
<dbReference type="InterPro" id="IPR029063">
    <property type="entry name" value="SAM-dependent_MTases_sf"/>
</dbReference>
<reference evidence="2" key="1">
    <citation type="submission" date="2021-11" db="EMBL/GenBank/DDBJ databases">
        <title>BS-T2-15 a new species belonging to the Comamonadaceae family isolated from the soil of a French oak forest.</title>
        <authorList>
            <person name="Mieszkin S."/>
            <person name="Alain K."/>
        </authorList>
    </citation>
    <scope>NUCLEOTIDE SEQUENCE</scope>
    <source>
        <strain evidence="2">BS-T2-15</strain>
    </source>
</reference>
<dbReference type="GO" id="GO:0032259">
    <property type="term" value="P:methylation"/>
    <property type="evidence" value="ECO:0007669"/>
    <property type="project" value="UniProtKB-KW"/>
</dbReference>
<name>A0A9X1YJS2_9BURK</name>
<dbReference type="CDD" id="cd02440">
    <property type="entry name" value="AdoMet_MTases"/>
    <property type="match status" value="1"/>
</dbReference>
<dbReference type="InterPro" id="IPR041698">
    <property type="entry name" value="Methyltransf_25"/>
</dbReference>
<keyword evidence="2" id="KW-0489">Methyltransferase</keyword>
<sequence>MECPSNPAHAAAAPSDWVVRWTPLLPAGARVLDVACGHGRHVHWLAGAGHRVTAVDREPPLLAPLAGLATTITADLEANPWPLPEQTFDAVVVTNYLWRALFPALKAAVAPGGLLIYETFAQAHAALGRPRRPEFLLRPGELIEVLRERESPDAAGLLTSETWQVIAFEEGRLPARGDVPEREVQRIVARRGKGPPGHADLLAPPG</sequence>
<accession>A0A9X1YJS2</accession>
<dbReference type="GO" id="GO:0008168">
    <property type="term" value="F:methyltransferase activity"/>
    <property type="evidence" value="ECO:0007669"/>
    <property type="project" value="UniProtKB-KW"/>
</dbReference>
<protein>
    <submittedName>
        <fullName evidence="2">Class I SAM-dependent methyltransferase</fullName>
    </submittedName>
</protein>
<comment type="caution">
    <text evidence="2">The sequence shown here is derived from an EMBL/GenBank/DDBJ whole genome shotgun (WGS) entry which is preliminary data.</text>
</comment>
<dbReference type="Proteomes" id="UP001139353">
    <property type="component" value="Unassembled WGS sequence"/>
</dbReference>
<gene>
    <name evidence="2" type="ORF">LPC04_13305</name>
</gene>
<feature type="domain" description="Methyltransferase" evidence="1">
    <location>
        <begin position="31"/>
        <end position="113"/>
    </location>
</feature>
<evidence type="ECO:0000313" key="3">
    <source>
        <dbReference type="Proteomes" id="UP001139353"/>
    </source>
</evidence>
<organism evidence="2 3">
    <name type="scientific">Scleromatobacter humisilvae</name>
    <dbReference type="NCBI Taxonomy" id="2897159"/>
    <lineage>
        <taxon>Bacteria</taxon>
        <taxon>Pseudomonadati</taxon>
        <taxon>Pseudomonadota</taxon>
        <taxon>Betaproteobacteria</taxon>
        <taxon>Burkholderiales</taxon>
        <taxon>Sphaerotilaceae</taxon>
        <taxon>Scleromatobacter</taxon>
    </lineage>
</organism>
<keyword evidence="3" id="KW-1185">Reference proteome</keyword>
<dbReference type="Pfam" id="PF13649">
    <property type="entry name" value="Methyltransf_25"/>
    <property type="match status" value="1"/>
</dbReference>
<evidence type="ECO:0000313" key="2">
    <source>
        <dbReference type="EMBL" id="MCK9686685.1"/>
    </source>
</evidence>